<dbReference type="EMBL" id="CP096255">
    <property type="protein sequence ID" value="UPT91977.1"/>
    <property type="molecule type" value="Genomic_DNA"/>
</dbReference>
<dbReference type="REBASE" id="616281">
    <property type="entry name" value="V.Bsp155ORF43560P"/>
</dbReference>
<dbReference type="Gene3D" id="3.40.960.10">
    <property type="entry name" value="VSR Endonuclease"/>
    <property type="match status" value="1"/>
</dbReference>
<dbReference type="AlphaFoldDB" id="A0A8T5V349"/>
<evidence type="ECO:0000256" key="2">
    <source>
        <dbReference type="ARBA" id="ARBA00022759"/>
    </source>
</evidence>
<keyword evidence="4" id="KW-0378">Hydrolase</keyword>
<dbReference type="GO" id="GO:0006298">
    <property type="term" value="P:mismatch repair"/>
    <property type="evidence" value="ECO:0007669"/>
    <property type="project" value="InterPro"/>
</dbReference>
<accession>A0A8T5V349</accession>
<dbReference type="InterPro" id="IPR011335">
    <property type="entry name" value="Restrct_endonuc-II-like"/>
</dbReference>
<feature type="compositionally biased region" description="Basic and acidic residues" evidence="7">
    <location>
        <begin position="151"/>
        <end position="161"/>
    </location>
</feature>
<keyword evidence="2 8" id="KW-0255">Endonuclease</keyword>
<evidence type="ECO:0000313" key="8">
    <source>
        <dbReference type="EMBL" id="UPT91977.1"/>
    </source>
</evidence>
<evidence type="ECO:0000256" key="6">
    <source>
        <dbReference type="ARBA" id="ARBA00029466"/>
    </source>
</evidence>
<keyword evidence="1" id="KW-0540">Nuclease</keyword>
<protein>
    <submittedName>
        <fullName evidence="8">Very short patch repair endonuclease</fullName>
    </submittedName>
</protein>
<evidence type="ECO:0000256" key="3">
    <source>
        <dbReference type="ARBA" id="ARBA00022763"/>
    </source>
</evidence>
<gene>
    <name evidence="8" type="ORF">HAP41_0000043570</name>
</gene>
<dbReference type="Proteomes" id="UP000551709">
    <property type="component" value="Chromosome"/>
</dbReference>
<dbReference type="InterPro" id="IPR004603">
    <property type="entry name" value="DNA_mismatch_endonuc_vsr"/>
</dbReference>
<comment type="similarity">
    <text evidence="6">Belongs to the Vsr family.</text>
</comment>
<evidence type="ECO:0000256" key="7">
    <source>
        <dbReference type="SAM" id="MobiDB-lite"/>
    </source>
</evidence>
<dbReference type="GO" id="GO:0004519">
    <property type="term" value="F:endonuclease activity"/>
    <property type="evidence" value="ECO:0007669"/>
    <property type="project" value="UniProtKB-KW"/>
</dbReference>
<proteinExistence type="inferred from homology"/>
<dbReference type="CDD" id="cd00221">
    <property type="entry name" value="Vsr"/>
    <property type="match status" value="1"/>
</dbReference>
<keyword evidence="5" id="KW-0234">DNA repair</keyword>
<reference evidence="8 9" key="1">
    <citation type="journal article" date="2017" name="Syst. Appl. Microbiol.">
        <title>Soybeans inoculated with root zone soils of Canadian native legumes harbour diverse and novel Bradyrhizobium spp. that possess agricultural potential.</title>
        <authorList>
            <person name="Bromfield E.S.P."/>
            <person name="Cloutier S."/>
            <person name="Tambong J.T."/>
            <person name="Tran Thi T.V."/>
        </authorList>
    </citation>
    <scope>NUCLEOTIDE SEQUENCE [LARGE SCALE GENOMIC DNA]</scope>
    <source>
        <strain evidence="8 9">1S5</strain>
    </source>
</reference>
<feature type="region of interest" description="Disordered" evidence="7">
    <location>
        <begin position="128"/>
        <end position="161"/>
    </location>
</feature>
<keyword evidence="3" id="KW-0227">DNA damage</keyword>
<evidence type="ECO:0000256" key="1">
    <source>
        <dbReference type="ARBA" id="ARBA00022722"/>
    </source>
</evidence>
<dbReference type="NCBIfam" id="TIGR00632">
    <property type="entry name" value="vsr"/>
    <property type="match status" value="1"/>
</dbReference>
<name>A0A8T5V349_9BRAD</name>
<dbReference type="SUPFAM" id="SSF52980">
    <property type="entry name" value="Restriction endonuclease-like"/>
    <property type="match status" value="1"/>
</dbReference>
<dbReference type="Pfam" id="PF03852">
    <property type="entry name" value="Vsr"/>
    <property type="match status" value="1"/>
</dbReference>
<organism evidence="8 9">
    <name type="scientific">Bradyrhizobium barranii subsp. apii</name>
    <dbReference type="NCBI Taxonomy" id="2819348"/>
    <lineage>
        <taxon>Bacteria</taxon>
        <taxon>Pseudomonadati</taxon>
        <taxon>Pseudomonadota</taxon>
        <taxon>Alphaproteobacteria</taxon>
        <taxon>Hyphomicrobiales</taxon>
        <taxon>Nitrobacteraceae</taxon>
        <taxon>Bradyrhizobium</taxon>
        <taxon>Bradyrhizobium barranii</taxon>
    </lineage>
</organism>
<evidence type="ECO:0000256" key="4">
    <source>
        <dbReference type="ARBA" id="ARBA00022801"/>
    </source>
</evidence>
<dbReference type="GO" id="GO:0016787">
    <property type="term" value="F:hydrolase activity"/>
    <property type="evidence" value="ECO:0007669"/>
    <property type="project" value="UniProtKB-KW"/>
</dbReference>
<evidence type="ECO:0000256" key="5">
    <source>
        <dbReference type="ARBA" id="ARBA00023204"/>
    </source>
</evidence>
<evidence type="ECO:0000313" key="9">
    <source>
        <dbReference type="Proteomes" id="UP000551709"/>
    </source>
</evidence>
<sequence>MSQAKRSALMGRIRGRHTGPEMTVRRLLHAVGYRFRLHARDLPGKPDIVFRSRRVALFVHGCFWHRHDCGLAYIPKTRAEFWQRKFDGNVARDRRTKRELEVAGWRVVTVWECQLGDLASLAGRLAKELGPPGKQGRRAGPISKVRRSAQKTRDQAKPSRR</sequence>